<reference evidence="3" key="1">
    <citation type="journal article" date="2006" name="PLoS Biol.">
        <title>Macronuclear genome sequence of the ciliate Tetrahymena thermophila, a model eukaryote.</title>
        <authorList>
            <person name="Eisen J.A."/>
            <person name="Coyne R.S."/>
            <person name="Wu M."/>
            <person name="Wu D."/>
            <person name="Thiagarajan M."/>
            <person name="Wortman J.R."/>
            <person name="Badger J.H."/>
            <person name="Ren Q."/>
            <person name="Amedeo P."/>
            <person name="Jones K.M."/>
            <person name="Tallon L.J."/>
            <person name="Delcher A.L."/>
            <person name="Salzberg S.L."/>
            <person name="Silva J.C."/>
            <person name="Haas B.J."/>
            <person name="Majoros W.H."/>
            <person name="Farzad M."/>
            <person name="Carlton J.M."/>
            <person name="Smith R.K. Jr."/>
            <person name="Garg J."/>
            <person name="Pearlman R.E."/>
            <person name="Karrer K.M."/>
            <person name="Sun L."/>
            <person name="Manning G."/>
            <person name="Elde N.C."/>
            <person name="Turkewitz A.P."/>
            <person name="Asai D.J."/>
            <person name="Wilkes D.E."/>
            <person name="Wang Y."/>
            <person name="Cai H."/>
            <person name="Collins K."/>
            <person name="Stewart B.A."/>
            <person name="Lee S.R."/>
            <person name="Wilamowska K."/>
            <person name="Weinberg Z."/>
            <person name="Ruzzo W.L."/>
            <person name="Wloga D."/>
            <person name="Gaertig J."/>
            <person name="Frankel J."/>
            <person name="Tsao C.-C."/>
            <person name="Gorovsky M.A."/>
            <person name="Keeling P.J."/>
            <person name="Waller R.F."/>
            <person name="Patron N.J."/>
            <person name="Cherry J.M."/>
            <person name="Stover N.A."/>
            <person name="Krieger C.J."/>
            <person name="del Toro C."/>
            <person name="Ryder H.F."/>
            <person name="Williamson S.C."/>
            <person name="Barbeau R.A."/>
            <person name="Hamilton E.P."/>
            <person name="Orias E."/>
        </authorList>
    </citation>
    <scope>NUCLEOTIDE SEQUENCE [LARGE SCALE GENOMIC DNA]</scope>
    <source>
        <strain evidence="3">SB210</strain>
    </source>
</reference>
<dbReference type="InParanoid" id="W7X9V9"/>
<sequence length="170" mass="20166">MSFNELQEESSLIDSYEMCYHQTCRMILKQKLNCLHVHIATYHQLGTFEPRNLIQSKLSLGILKLQLILKLLFCKRYKDVFYVHLHLLQNQEDHHYYPCQIYLHPHQTLLLQNASIHLCCGFQLCQQLLSHLHQVALLIAICIVHIILLMYQQEFQVVSYRLFDAIFLPS</sequence>
<accession>W7X9V9</accession>
<protein>
    <submittedName>
        <fullName evidence="2">Transmembrane protein, putative</fullName>
    </submittedName>
</protein>
<dbReference type="Proteomes" id="UP000009168">
    <property type="component" value="Unassembled WGS sequence"/>
</dbReference>
<name>W7X9V9_TETTS</name>
<evidence type="ECO:0000256" key="1">
    <source>
        <dbReference type="SAM" id="Phobius"/>
    </source>
</evidence>
<dbReference type="AlphaFoldDB" id="W7X9V9"/>
<evidence type="ECO:0000313" key="2">
    <source>
        <dbReference type="EMBL" id="EWS74112.1"/>
    </source>
</evidence>
<proteinExistence type="predicted"/>
<evidence type="ECO:0000313" key="3">
    <source>
        <dbReference type="Proteomes" id="UP000009168"/>
    </source>
</evidence>
<keyword evidence="1" id="KW-0472">Membrane</keyword>
<dbReference type="EMBL" id="GG662673">
    <property type="protein sequence ID" value="EWS74112.1"/>
    <property type="molecule type" value="Genomic_DNA"/>
</dbReference>
<dbReference type="GeneID" id="24437767"/>
<dbReference type="KEGG" id="tet:TTHERM_000196169"/>
<dbReference type="RefSeq" id="XP_012653367.1">
    <property type="nucleotide sequence ID" value="XM_012797913.1"/>
</dbReference>
<gene>
    <name evidence="2" type="ORF">TTHERM_000196169</name>
</gene>
<keyword evidence="3" id="KW-1185">Reference proteome</keyword>
<organism evidence="2 3">
    <name type="scientific">Tetrahymena thermophila (strain SB210)</name>
    <dbReference type="NCBI Taxonomy" id="312017"/>
    <lineage>
        <taxon>Eukaryota</taxon>
        <taxon>Sar</taxon>
        <taxon>Alveolata</taxon>
        <taxon>Ciliophora</taxon>
        <taxon>Intramacronucleata</taxon>
        <taxon>Oligohymenophorea</taxon>
        <taxon>Hymenostomatida</taxon>
        <taxon>Tetrahymenina</taxon>
        <taxon>Tetrahymenidae</taxon>
        <taxon>Tetrahymena</taxon>
    </lineage>
</organism>
<keyword evidence="1" id="KW-1133">Transmembrane helix</keyword>
<keyword evidence="1 2" id="KW-0812">Transmembrane</keyword>
<feature type="transmembrane region" description="Helical" evidence="1">
    <location>
        <begin position="132"/>
        <end position="151"/>
    </location>
</feature>